<dbReference type="Proteomes" id="UP000030905">
    <property type="component" value="Chromosome"/>
</dbReference>
<keyword evidence="3" id="KW-0520">NAD</keyword>
<dbReference type="KEGG" id="cpae:CPAST_c06290"/>
<feature type="domain" description="Fe-containing alcohol dehydrogenase-like C-terminal" evidence="5">
    <location>
        <begin position="177"/>
        <end position="369"/>
    </location>
</feature>
<dbReference type="EC" id="1.1.1.61" evidence="6 7"/>
<dbReference type="PANTHER" id="PTHR11496:SF102">
    <property type="entry name" value="ALCOHOL DEHYDROGENASE 4"/>
    <property type="match status" value="1"/>
</dbReference>
<evidence type="ECO:0000256" key="2">
    <source>
        <dbReference type="ARBA" id="ARBA00023002"/>
    </source>
</evidence>
<dbReference type="eggNOG" id="COG1454">
    <property type="taxonomic scope" value="Bacteria"/>
</dbReference>
<evidence type="ECO:0000256" key="1">
    <source>
        <dbReference type="ARBA" id="ARBA00007358"/>
    </source>
</evidence>
<evidence type="ECO:0000313" key="6">
    <source>
        <dbReference type="EMBL" id="AJA50717.1"/>
    </source>
</evidence>
<reference evidence="7 8" key="3">
    <citation type="journal article" name="Genome Announc.">
        <title>Improved Draft Genome Sequence of Clostridium pasteurianum Strain ATCC 6013 (DSM 525) Using a Hybrid Next-Generation Sequencing Approach.</title>
        <authorList>
            <person name="Pyne M.E."/>
            <person name="Utturkar S."/>
            <person name="Brown S.D."/>
            <person name="Moo-Young M."/>
            <person name="Chung D.A."/>
            <person name="Chou C.P."/>
        </authorList>
    </citation>
    <scope>NUCLEOTIDE SEQUENCE [LARGE SCALE GENOMIC DNA]</scope>
    <source>
        <strain evidence="7 8">ATCC 6013</strain>
    </source>
</reference>
<dbReference type="Proteomes" id="UP000028042">
    <property type="component" value="Unassembled WGS sequence"/>
</dbReference>
<dbReference type="PATRIC" id="fig|1262449.3.peg.530"/>
<dbReference type="KEGG" id="cpat:CLPA_c06290"/>
<dbReference type="InterPro" id="IPR001670">
    <property type="entry name" value="ADH_Fe/GldA"/>
</dbReference>
<dbReference type="Gene3D" id="1.20.1090.10">
    <property type="entry name" value="Dehydroquinate synthase-like - alpha domain"/>
    <property type="match status" value="1"/>
</dbReference>
<evidence type="ECO:0000259" key="5">
    <source>
        <dbReference type="Pfam" id="PF25137"/>
    </source>
</evidence>
<evidence type="ECO:0000313" key="8">
    <source>
        <dbReference type="Proteomes" id="UP000028042"/>
    </source>
</evidence>
<dbReference type="EMBL" id="JPGY02000001">
    <property type="protein sequence ID" value="KRU13272.1"/>
    <property type="molecule type" value="Genomic_DNA"/>
</dbReference>
<dbReference type="PANTHER" id="PTHR11496">
    <property type="entry name" value="ALCOHOL DEHYDROGENASE"/>
    <property type="match status" value="1"/>
</dbReference>
<dbReference type="AlphaFoldDB" id="A0A0H3J077"/>
<reference evidence="6 9" key="1">
    <citation type="journal article" date="2015" name="Genome Announc.">
        <title>Complete Genome Sequence of the Nitrogen-Fixing and Solvent-Producing Clostridium pasteurianum DSM 525.</title>
        <authorList>
            <person name="Poehlein A."/>
            <person name="Grosse-Honebrink A."/>
            <person name="Zhang Y."/>
            <person name="Minton N.P."/>
            <person name="Daniel R."/>
        </authorList>
    </citation>
    <scope>NUCLEOTIDE SEQUENCE [LARGE SCALE GENOMIC DNA]</scope>
    <source>
        <strain evidence="6">DSM 525</strain>
        <strain evidence="9">DSM 525 / ATCC 6013</strain>
    </source>
</reference>
<sequence>MKELSIKPEIHTFDSCEEFINSFNLRKEDLIITSEHTYNSYFKNFNLKSNIIFLRKYGKGEPSDEMVESLYEDVKDIPYKRVIGIGGGSVLDVSKLFALKNISPVVDLFEHKLEFIKDKELILIPTTCGTGSEVTNISILELKAKHTKLGLAVDEIYADYAVMIPELLKELPFEFFATSSIDALIHAIESSVSPKATAYTEMFSYKAMEMILKGYQRVRDNGPEARIPILKDFLLASNYAGIAFGNAGCGAVHAMSYPLGANYHVPHGEANYQMFTGVFKTYEALKPEGNIKKLNAFLAQILGCSEEAVYSEIEELLNVLIPKKQLREYGIPKEELKDFTESVMTKQGRLMANNYTELTRETVYGIYEGLY</sequence>
<keyword evidence="9" id="KW-1185">Reference proteome</keyword>
<protein>
    <submittedName>
        <fullName evidence="6 7">4-hydroxybutyrate dehydrogenase</fullName>
        <ecNumber evidence="6 7">1.1.1.61</ecNumber>
    </submittedName>
</protein>
<dbReference type="Gene3D" id="3.40.50.1970">
    <property type="match status" value="1"/>
</dbReference>
<dbReference type="Pfam" id="PF00465">
    <property type="entry name" value="Fe-ADH"/>
    <property type="match status" value="1"/>
</dbReference>
<evidence type="ECO:0000259" key="4">
    <source>
        <dbReference type="Pfam" id="PF00465"/>
    </source>
</evidence>
<gene>
    <name evidence="6" type="ORF">CLPA_c06290</name>
    <name evidence="7" type="ORF">CP6013_02520</name>
</gene>
<dbReference type="PROSITE" id="PS00060">
    <property type="entry name" value="ADH_IRON_2"/>
    <property type="match status" value="1"/>
</dbReference>
<feature type="domain" description="Alcohol dehydrogenase iron-type/glycerol dehydrogenase GldA" evidence="4">
    <location>
        <begin position="17"/>
        <end position="165"/>
    </location>
</feature>
<evidence type="ECO:0000313" key="9">
    <source>
        <dbReference type="Proteomes" id="UP000030905"/>
    </source>
</evidence>
<evidence type="ECO:0000313" key="7">
    <source>
        <dbReference type="EMBL" id="KRU13272.1"/>
    </source>
</evidence>
<dbReference type="InterPro" id="IPR039697">
    <property type="entry name" value="Alcohol_dehydrogenase_Fe"/>
</dbReference>
<dbReference type="GO" id="GO:0004022">
    <property type="term" value="F:alcohol dehydrogenase (NAD+) activity"/>
    <property type="evidence" value="ECO:0007669"/>
    <property type="project" value="TreeGrafter"/>
</dbReference>
<dbReference type="EMBL" id="CP009268">
    <property type="protein sequence ID" value="AJA50717.1"/>
    <property type="molecule type" value="Genomic_DNA"/>
</dbReference>
<reference evidence="7" key="2">
    <citation type="submission" date="2015-10" db="EMBL/GenBank/DDBJ databases">
        <title>Improved Draft Genome Sequence of Clostridium pasteurianum Strain ATCC 6013 (DSM 525) Using a Hybrid Next-Generation Sequencing Approach.</title>
        <authorList>
            <person name="Pyne M.E."/>
            <person name="Utturkar S.M."/>
            <person name="Brown S.D."/>
            <person name="Moo-Young M."/>
            <person name="Chung D.A."/>
            <person name="Chou P.C."/>
        </authorList>
    </citation>
    <scope>NUCLEOTIDE SEQUENCE</scope>
    <source>
        <strain evidence="7">ATCC 6013</strain>
    </source>
</reference>
<dbReference type="RefSeq" id="WP_004455373.1">
    <property type="nucleotide sequence ID" value="NZ_ANZB01000001.1"/>
</dbReference>
<evidence type="ECO:0000256" key="3">
    <source>
        <dbReference type="ARBA" id="ARBA00023027"/>
    </source>
</evidence>
<dbReference type="GeneID" id="93072851"/>
<organism evidence="6 9">
    <name type="scientific">Clostridium pasteurianum DSM 525 = ATCC 6013</name>
    <dbReference type="NCBI Taxonomy" id="1262449"/>
    <lineage>
        <taxon>Bacteria</taxon>
        <taxon>Bacillati</taxon>
        <taxon>Bacillota</taxon>
        <taxon>Clostridia</taxon>
        <taxon>Eubacteriales</taxon>
        <taxon>Clostridiaceae</taxon>
        <taxon>Clostridium</taxon>
    </lineage>
</organism>
<proteinExistence type="inferred from homology"/>
<dbReference type="InterPro" id="IPR018211">
    <property type="entry name" value="ADH_Fe_CS"/>
</dbReference>
<comment type="similarity">
    <text evidence="1">Belongs to the iron-containing alcohol dehydrogenase family.</text>
</comment>
<dbReference type="InterPro" id="IPR056798">
    <property type="entry name" value="ADH_Fe_C"/>
</dbReference>
<dbReference type="SUPFAM" id="SSF56796">
    <property type="entry name" value="Dehydroquinate synthase-like"/>
    <property type="match status" value="1"/>
</dbReference>
<accession>A0A0H3J077</accession>
<dbReference type="CDD" id="cd14860">
    <property type="entry name" value="4HBD_NAD"/>
    <property type="match status" value="1"/>
</dbReference>
<dbReference type="GO" id="GO:0046872">
    <property type="term" value="F:metal ion binding"/>
    <property type="evidence" value="ECO:0007669"/>
    <property type="project" value="InterPro"/>
</dbReference>
<keyword evidence="2 6" id="KW-0560">Oxidoreductase</keyword>
<dbReference type="GO" id="GO:0047577">
    <property type="term" value="F:4-hydroxybutyrate dehydrogenase activity"/>
    <property type="evidence" value="ECO:0007669"/>
    <property type="project" value="UniProtKB-EC"/>
</dbReference>
<name>A0A0H3J077_CLOPA</name>
<dbReference type="Pfam" id="PF25137">
    <property type="entry name" value="ADH_Fe_C"/>
    <property type="match status" value="1"/>
</dbReference>